<keyword evidence="15" id="KW-1185">Reference proteome</keyword>
<feature type="compositionally biased region" description="Basic residues" evidence="13">
    <location>
        <begin position="46"/>
        <end position="57"/>
    </location>
</feature>
<keyword evidence="11 12" id="KW-0472">Membrane</keyword>
<dbReference type="AlphaFoldDB" id="A0A7W6CYF9"/>
<keyword evidence="9 12" id="KW-0201">Cytochrome c-type biogenesis</keyword>
<evidence type="ECO:0000256" key="12">
    <source>
        <dbReference type="RuleBase" id="RU363101"/>
    </source>
</evidence>
<organism evidence="14 15">
    <name type="scientific">Rhizobium metallidurans</name>
    <dbReference type="NCBI Taxonomy" id="1265931"/>
    <lineage>
        <taxon>Bacteria</taxon>
        <taxon>Pseudomonadati</taxon>
        <taxon>Pseudomonadota</taxon>
        <taxon>Alphaproteobacteria</taxon>
        <taxon>Hyphomicrobiales</taxon>
        <taxon>Rhizobiaceae</taxon>
        <taxon>Rhizobium/Agrobacterium group</taxon>
        <taxon>Rhizobium</taxon>
    </lineage>
</organism>
<dbReference type="RefSeq" id="WP_183902796.1">
    <property type="nucleotide sequence ID" value="NZ_JACIDW010000056.1"/>
</dbReference>
<comment type="caution">
    <text evidence="14">The sequence shown here is derived from an EMBL/GenBank/DDBJ whole genome shotgun (WGS) entry which is preliminary data.</text>
</comment>
<evidence type="ECO:0000256" key="5">
    <source>
        <dbReference type="ARBA" id="ARBA00022448"/>
    </source>
</evidence>
<proteinExistence type="inferred from homology"/>
<evidence type="ECO:0000313" key="14">
    <source>
        <dbReference type="EMBL" id="MBB3967398.1"/>
    </source>
</evidence>
<evidence type="ECO:0000256" key="10">
    <source>
        <dbReference type="ARBA" id="ARBA00022989"/>
    </source>
</evidence>
<keyword evidence="7 12" id="KW-0997">Cell inner membrane</keyword>
<gene>
    <name evidence="14" type="ORF">GGQ67_005103</name>
</gene>
<dbReference type="NCBIfam" id="TIGR03141">
    <property type="entry name" value="cytochro_ccmD"/>
    <property type="match status" value="1"/>
</dbReference>
<dbReference type="GO" id="GO:0015886">
    <property type="term" value="P:heme transport"/>
    <property type="evidence" value="ECO:0007669"/>
    <property type="project" value="InterPro"/>
</dbReference>
<keyword evidence="5 12" id="KW-0813">Transport</keyword>
<dbReference type="Proteomes" id="UP000582090">
    <property type="component" value="Unassembled WGS sequence"/>
</dbReference>
<feature type="transmembrane region" description="Helical" evidence="12">
    <location>
        <begin position="6"/>
        <end position="29"/>
    </location>
</feature>
<accession>A0A7W6CYF9</accession>
<evidence type="ECO:0000256" key="3">
    <source>
        <dbReference type="ARBA" id="ARBA00008741"/>
    </source>
</evidence>
<keyword evidence="8 12" id="KW-0812">Transmembrane</keyword>
<evidence type="ECO:0000256" key="8">
    <source>
        <dbReference type="ARBA" id="ARBA00022692"/>
    </source>
</evidence>
<feature type="region of interest" description="Disordered" evidence="13">
    <location>
        <begin position="44"/>
        <end position="63"/>
    </location>
</feature>
<evidence type="ECO:0000313" key="15">
    <source>
        <dbReference type="Proteomes" id="UP000582090"/>
    </source>
</evidence>
<evidence type="ECO:0000256" key="9">
    <source>
        <dbReference type="ARBA" id="ARBA00022748"/>
    </source>
</evidence>
<dbReference type="GO" id="GO:0005886">
    <property type="term" value="C:plasma membrane"/>
    <property type="evidence" value="ECO:0007669"/>
    <property type="project" value="UniProtKB-SubCell"/>
</dbReference>
<evidence type="ECO:0000256" key="13">
    <source>
        <dbReference type="SAM" id="MobiDB-lite"/>
    </source>
</evidence>
<dbReference type="EMBL" id="JACIDW010000056">
    <property type="protein sequence ID" value="MBB3967398.1"/>
    <property type="molecule type" value="Genomic_DNA"/>
</dbReference>
<keyword evidence="6 12" id="KW-1003">Cell membrane</keyword>
<dbReference type="InterPro" id="IPR007078">
    <property type="entry name" value="Haem_export_protD_CcmD"/>
</dbReference>
<evidence type="ECO:0000256" key="4">
    <source>
        <dbReference type="ARBA" id="ARBA00016461"/>
    </source>
</evidence>
<keyword evidence="10 12" id="KW-1133">Transmembrane helix</keyword>
<evidence type="ECO:0000256" key="7">
    <source>
        <dbReference type="ARBA" id="ARBA00022519"/>
    </source>
</evidence>
<evidence type="ECO:0000256" key="6">
    <source>
        <dbReference type="ARBA" id="ARBA00022475"/>
    </source>
</evidence>
<evidence type="ECO:0000256" key="11">
    <source>
        <dbReference type="ARBA" id="ARBA00023136"/>
    </source>
</evidence>
<reference evidence="14 15" key="1">
    <citation type="submission" date="2020-08" db="EMBL/GenBank/DDBJ databases">
        <title>Genomic Encyclopedia of Type Strains, Phase IV (KMG-IV): sequencing the most valuable type-strain genomes for metagenomic binning, comparative biology and taxonomic classification.</title>
        <authorList>
            <person name="Goeker M."/>
        </authorList>
    </citation>
    <scope>NUCLEOTIDE SEQUENCE [LARGE SCALE GENOMIC DNA]</scope>
    <source>
        <strain evidence="14 15">DSM 26575</strain>
    </source>
</reference>
<dbReference type="GO" id="GO:0017004">
    <property type="term" value="P:cytochrome complex assembly"/>
    <property type="evidence" value="ECO:0007669"/>
    <property type="project" value="UniProtKB-KW"/>
</dbReference>
<comment type="subcellular location">
    <subcellularLocation>
        <location evidence="2 12">Cell inner membrane</location>
        <topology evidence="2 12">Single-pass membrane protein</topology>
    </subcellularLocation>
</comment>
<comment type="similarity">
    <text evidence="3 12">Belongs to the CcmD/CycX/HelD family.</text>
</comment>
<comment type="function">
    <text evidence="1 12">Required for the export of heme to the periplasm for the biogenesis of c-type cytochromes.</text>
</comment>
<evidence type="ECO:0000256" key="2">
    <source>
        <dbReference type="ARBA" id="ARBA00004377"/>
    </source>
</evidence>
<dbReference type="Pfam" id="PF04995">
    <property type="entry name" value="CcmD"/>
    <property type="match status" value="1"/>
</dbReference>
<protein>
    <recommendedName>
        <fullName evidence="4 12">Heme exporter protein D</fullName>
    </recommendedName>
</protein>
<name>A0A7W6CYF9_9HYPH</name>
<sequence>MTQSYAFYVYGSYLFAGAVTIGVTLWTWFDGRARRRELKALEASGIRRRSSRSKNASHSKASP</sequence>
<evidence type="ECO:0000256" key="1">
    <source>
        <dbReference type="ARBA" id="ARBA00002442"/>
    </source>
</evidence>